<dbReference type="PROSITE" id="PS51721">
    <property type="entry name" value="G_CP"/>
    <property type="match status" value="1"/>
</dbReference>
<dbReference type="InterPro" id="IPR023179">
    <property type="entry name" value="GTP-bd_ortho_bundle_sf"/>
</dbReference>
<gene>
    <name evidence="8" type="ORF">KC19_4G095300</name>
</gene>
<keyword evidence="9" id="KW-1185">Reference proteome</keyword>
<sequence length="627" mass="68837">MGRKSKVQAGPGQVLIKQRTQAQMKERLSKATAKHNKPLESQIDVRDLDDVMEQAELAGKVFSADNPLAELLIAPETDVDALEATKEERRAEEALHASSLTIPRRPKWTASMTPQQLDLNERQSFLTWRRGLAELEDNEKLVLTPFEKNLDIWRQLWRVLERCDLVVMVVDARNPLFYRCPDLEAYVKELDPNRKTMLLLNKSDLLTRDARHKWATYLKEQGIPYMFWSAKVATAILEGKEEVASIVDEEEADDEDAVVLERDELLGRVQKMAEDIAETRRIASQASLSKHLETHGSTLAKGKSETDPGVGSSSASGRVMVGFVGYPNVGKSSTINALVGEKKTGVTSTPGKTKHFQTLIISDKLMLCDCPGLVFPSFTTSRSEMVAAGVLPVDRMTDHRGPIQVVANKVPRAVLESTYGFTLPAPKPYENPNRPPTAAELLRAYAMSRGQVASSGLPDETRASRTILKDYLSGKLLFCYAPPNEEQAGFSQRIGTSSEVGDEDDDEDEDEFDPEEGSDDEDGESGSEGEDGEPSGSGSMGGKLLGVGDSNMADVFGDLDTLTIGADLRASKTKNQKEKAPHKVHRKTARKKDRSWRVTNDGSDGMPSSGVVQKAVSHGAAKVRLSV</sequence>
<keyword evidence="5" id="KW-0342">GTP-binding</keyword>
<protein>
    <recommendedName>
        <fullName evidence="7">CP-type G domain-containing protein</fullName>
    </recommendedName>
</protein>
<reference evidence="8" key="1">
    <citation type="submission" date="2020-06" db="EMBL/GenBank/DDBJ databases">
        <title>WGS assembly of Ceratodon purpureus strain R40.</title>
        <authorList>
            <person name="Carey S.B."/>
            <person name="Jenkins J."/>
            <person name="Shu S."/>
            <person name="Lovell J.T."/>
            <person name="Sreedasyam A."/>
            <person name="Maumus F."/>
            <person name="Tiley G.P."/>
            <person name="Fernandez-Pozo N."/>
            <person name="Barry K."/>
            <person name="Chen C."/>
            <person name="Wang M."/>
            <person name="Lipzen A."/>
            <person name="Daum C."/>
            <person name="Saski C.A."/>
            <person name="Payton A.C."/>
            <person name="Mcbreen J.C."/>
            <person name="Conrad R.E."/>
            <person name="Kollar L.M."/>
            <person name="Olsson S."/>
            <person name="Huttunen S."/>
            <person name="Landis J.B."/>
            <person name="Wickett N.J."/>
            <person name="Johnson M.G."/>
            <person name="Rensing S.A."/>
            <person name="Grimwood J."/>
            <person name="Schmutz J."/>
            <person name="Mcdaniel S.F."/>
        </authorList>
    </citation>
    <scope>NUCLEOTIDE SEQUENCE</scope>
    <source>
        <strain evidence="8">R40</strain>
    </source>
</reference>
<comment type="caution">
    <text evidence="8">The sequence shown here is derived from an EMBL/GenBank/DDBJ whole genome shotgun (WGS) entry which is preliminary data.</text>
</comment>
<dbReference type="FunFam" id="1.10.1580.10:FF:000008">
    <property type="entry name" value="Large subunit GTPase 1"/>
    <property type="match status" value="1"/>
</dbReference>
<dbReference type="InterPro" id="IPR006073">
    <property type="entry name" value="GTP-bd"/>
</dbReference>
<dbReference type="Proteomes" id="UP000822688">
    <property type="component" value="Chromosome 4"/>
</dbReference>
<dbReference type="GO" id="GO:0003924">
    <property type="term" value="F:GTPase activity"/>
    <property type="evidence" value="ECO:0007669"/>
    <property type="project" value="InterPro"/>
</dbReference>
<evidence type="ECO:0000256" key="1">
    <source>
        <dbReference type="ARBA" id="ARBA00004496"/>
    </source>
</evidence>
<feature type="compositionally biased region" description="Acidic residues" evidence="6">
    <location>
        <begin position="500"/>
        <end position="533"/>
    </location>
</feature>
<dbReference type="Pfam" id="PF01926">
    <property type="entry name" value="MMR_HSR1"/>
    <property type="match status" value="1"/>
</dbReference>
<evidence type="ECO:0000256" key="4">
    <source>
        <dbReference type="ARBA" id="ARBA00022801"/>
    </source>
</evidence>
<evidence type="ECO:0000256" key="3">
    <source>
        <dbReference type="ARBA" id="ARBA00022741"/>
    </source>
</evidence>
<dbReference type="GO" id="GO:0005829">
    <property type="term" value="C:cytosol"/>
    <property type="evidence" value="ECO:0007669"/>
    <property type="project" value="TreeGrafter"/>
</dbReference>
<dbReference type="Gene3D" id="1.10.1580.10">
    <property type="match status" value="1"/>
</dbReference>
<feature type="region of interest" description="Disordered" evidence="6">
    <location>
        <begin position="293"/>
        <end position="314"/>
    </location>
</feature>
<evidence type="ECO:0000313" key="9">
    <source>
        <dbReference type="Proteomes" id="UP000822688"/>
    </source>
</evidence>
<feature type="compositionally biased region" description="Basic residues" evidence="6">
    <location>
        <begin position="582"/>
        <end position="594"/>
    </location>
</feature>
<keyword evidence="2" id="KW-0963">Cytoplasm</keyword>
<dbReference type="EMBL" id="CM026424">
    <property type="protein sequence ID" value="KAG0579395.1"/>
    <property type="molecule type" value="Genomic_DNA"/>
</dbReference>
<dbReference type="CDD" id="cd01857">
    <property type="entry name" value="HSR1_MMR1"/>
    <property type="match status" value="1"/>
</dbReference>
<dbReference type="GO" id="GO:0005525">
    <property type="term" value="F:GTP binding"/>
    <property type="evidence" value="ECO:0007669"/>
    <property type="project" value="UniProtKB-KW"/>
</dbReference>
<keyword evidence="4" id="KW-0378">Hydrolase</keyword>
<name>A0A8T0I8T5_CERPU</name>
<organism evidence="8 9">
    <name type="scientific">Ceratodon purpureus</name>
    <name type="common">Fire moss</name>
    <name type="synonym">Dicranum purpureum</name>
    <dbReference type="NCBI Taxonomy" id="3225"/>
    <lineage>
        <taxon>Eukaryota</taxon>
        <taxon>Viridiplantae</taxon>
        <taxon>Streptophyta</taxon>
        <taxon>Embryophyta</taxon>
        <taxon>Bryophyta</taxon>
        <taxon>Bryophytina</taxon>
        <taxon>Bryopsida</taxon>
        <taxon>Dicranidae</taxon>
        <taxon>Pseudoditrichales</taxon>
        <taxon>Ditrichaceae</taxon>
        <taxon>Ceratodon</taxon>
    </lineage>
</organism>
<dbReference type="Gene3D" id="3.40.50.300">
    <property type="entry name" value="P-loop containing nucleotide triphosphate hydrolases"/>
    <property type="match status" value="1"/>
</dbReference>
<keyword evidence="3" id="KW-0547">Nucleotide-binding</keyword>
<feature type="region of interest" description="Disordered" evidence="6">
    <location>
        <begin position="569"/>
        <end position="627"/>
    </location>
</feature>
<evidence type="ECO:0000256" key="5">
    <source>
        <dbReference type="ARBA" id="ARBA00023134"/>
    </source>
</evidence>
<evidence type="ECO:0000256" key="6">
    <source>
        <dbReference type="SAM" id="MobiDB-lite"/>
    </source>
</evidence>
<dbReference type="SUPFAM" id="SSF52540">
    <property type="entry name" value="P-loop containing nucleoside triphosphate hydrolases"/>
    <property type="match status" value="1"/>
</dbReference>
<dbReference type="FunFam" id="3.40.50.300:FF:001151">
    <property type="entry name" value="Large subunit GTPase 1"/>
    <property type="match status" value="1"/>
</dbReference>
<evidence type="ECO:0000313" key="8">
    <source>
        <dbReference type="EMBL" id="KAG0579395.1"/>
    </source>
</evidence>
<dbReference type="PANTHER" id="PTHR45709:SF2">
    <property type="entry name" value="LARGE SUBUNIT GTPASE 1 HOMOLOG"/>
    <property type="match status" value="1"/>
</dbReference>
<proteinExistence type="predicted"/>
<feature type="domain" description="CP-type G" evidence="7">
    <location>
        <begin position="153"/>
        <end position="376"/>
    </location>
</feature>
<dbReference type="InterPro" id="IPR043358">
    <property type="entry name" value="GNL1-like"/>
</dbReference>
<accession>A0A8T0I8T5</accession>
<evidence type="ECO:0000256" key="2">
    <source>
        <dbReference type="ARBA" id="ARBA00022490"/>
    </source>
</evidence>
<dbReference type="InterPro" id="IPR030378">
    <property type="entry name" value="G_CP_dom"/>
</dbReference>
<feature type="region of interest" description="Disordered" evidence="6">
    <location>
        <begin position="487"/>
        <end position="550"/>
    </location>
</feature>
<dbReference type="InterPro" id="IPR027417">
    <property type="entry name" value="P-loop_NTPase"/>
</dbReference>
<dbReference type="PANTHER" id="PTHR45709">
    <property type="entry name" value="LARGE SUBUNIT GTPASE 1 HOMOLOG-RELATED"/>
    <property type="match status" value="1"/>
</dbReference>
<comment type="subcellular location">
    <subcellularLocation>
        <location evidence="1">Cytoplasm</location>
    </subcellularLocation>
</comment>
<dbReference type="AlphaFoldDB" id="A0A8T0I8T5"/>
<feature type="region of interest" description="Disordered" evidence="6">
    <location>
        <begin position="19"/>
        <end position="38"/>
    </location>
</feature>
<evidence type="ECO:0000259" key="7">
    <source>
        <dbReference type="PROSITE" id="PS51721"/>
    </source>
</evidence>